<dbReference type="EMBL" id="JAGIXG020000039">
    <property type="protein sequence ID" value="KAI6779928.1"/>
    <property type="molecule type" value="Genomic_DNA"/>
</dbReference>
<dbReference type="Gene3D" id="3.40.50.720">
    <property type="entry name" value="NAD(P)-binding Rossmann-like Domain"/>
    <property type="match status" value="1"/>
</dbReference>
<organism evidence="4 5">
    <name type="scientific">Emericellopsis cladophorae</name>
    <dbReference type="NCBI Taxonomy" id="2686198"/>
    <lineage>
        <taxon>Eukaryota</taxon>
        <taxon>Fungi</taxon>
        <taxon>Dikarya</taxon>
        <taxon>Ascomycota</taxon>
        <taxon>Pezizomycotina</taxon>
        <taxon>Sordariomycetes</taxon>
        <taxon>Hypocreomycetidae</taxon>
        <taxon>Hypocreales</taxon>
        <taxon>Bionectriaceae</taxon>
        <taxon>Emericellopsis</taxon>
    </lineage>
</organism>
<protein>
    <recommendedName>
        <fullName evidence="3">NAD-dependent epimerase/dehydratase domain-containing protein</fullName>
    </recommendedName>
</protein>
<dbReference type="PANTHER" id="PTHR43103:SF3">
    <property type="entry name" value="ADP-L-GLYCERO-D-MANNO-HEPTOSE-6-EPIMERASE"/>
    <property type="match status" value="1"/>
</dbReference>
<dbReference type="OrthoDB" id="16464at2759"/>
<keyword evidence="5" id="KW-1185">Reference proteome</keyword>
<evidence type="ECO:0000256" key="2">
    <source>
        <dbReference type="ARBA" id="ARBA00023277"/>
    </source>
</evidence>
<evidence type="ECO:0000313" key="4">
    <source>
        <dbReference type="EMBL" id="KAI6779928.1"/>
    </source>
</evidence>
<dbReference type="RefSeq" id="XP_051360784.1">
    <property type="nucleotide sequence ID" value="XM_051508030.1"/>
</dbReference>
<reference evidence="4" key="2">
    <citation type="submission" date="2022-07" db="EMBL/GenBank/DDBJ databases">
        <authorList>
            <person name="Goncalves M.F.M."/>
            <person name="Hilario S."/>
            <person name="Van De Peer Y."/>
            <person name="Esteves A.C."/>
            <person name="Alves A."/>
        </authorList>
    </citation>
    <scope>NUCLEOTIDE SEQUENCE</scope>
    <source>
        <strain evidence="4">MUM 19.33</strain>
    </source>
</reference>
<keyword evidence="1" id="KW-0521">NADP</keyword>
<reference evidence="4" key="1">
    <citation type="journal article" date="2021" name="J Fungi (Basel)">
        <title>Genomic and Metabolomic Analyses of the Marine Fungus Emericellopsis cladophorae: Insights into Saltwater Adaptability Mechanisms and Its Biosynthetic Potential.</title>
        <authorList>
            <person name="Goncalves M.F.M."/>
            <person name="Hilario S."/>
            <person name="Van de Peer Y."/>
            <person name="Esteves A.C."/>
            <person name="Alves A."/>
        </authorList>
    </citation>
    <scope>NUCLEOTIDE SEQUENCE</scope>
    <source>
        <strain evidence="4">MUM 19.33</strain>
    </source>
</reference>
<dbReference type="SUPFAM" id="SSF51735">
    <property type="entry name" value="NAD(P)-binding Rossmann-fold domains"/>
    <property type="match status" value="1"/>
</dbReference>
<dbReference type="CDD" id="cd05238">
    <property type="entry name" value="Gne_like_SDR_e"/>
    <property type="match status" value="1"/>
</dbReference>
<dbReference type="Pfam" id="PF01370">
    <property type="entry name" value="Epimerase"/>
    <property type="match status" value="1"/>
</dbReference>
<evidence type="ECO:0000256" key="1">
    <source>
        <dbReference type="ARBA" id="ARBA00022857"/>
    </source>
</evidence>
<accession>A0A9P9XYN5</accession>
<evidence type="ECO:0000313" key="5">
    <source>
        <dbReference type="Proteomes" id="UP001055219"/>
    </source>
</evidence>
<dbReference type="InterPro" id="IPR036291">
    <property type="entry name" value="NAD(P)-bd_dom_sf"/>
</dbReference>
<dbReference type="AlphaFoldDB" id="A0A9P9XYN5"/>
<feature type="domain" description="NAD-dependent epimerase/dehydratase" evidence="3">
    <location>
        <begin position="3"/>
        <end position="201"/>
    </location>
</feature>
<dbReference type="GeneID" id="75826749"/>
<keyword evidence="2" id="KW-0119">Carbohydrate metabolism</keyword>
<sequence length="318" mass="34940">MKILITGAAGFVGQLLAKTLLNDPTGQHTLVLTDIVEPPIPAGVQHPQNATCLQADLLTQSDAVVSKDLDAVFIFHGIMSSGSEADFDLGMRVNFDATRNLLETLRTVCPGVKVRYTSSQAVYGGPVPTPVSEAVRATPESSYGCAKMMCEYLITEYHRRQFVDALVFRLPTISVRPGKPTAAASSFLSGMIREPMQGIECVIPIQNRTYEHRLCSPGTLVGNLVHSLSLDRHVLPEFDRVMTLPGITVTVQDMMDSLARVGGEDKLKLLREEEDEALKRILYSWPAEFDSRRALGLGFKAPGSMDDIVREFKEYLAQ</sequence>
<comment type="caution">
    <text evidence="4">The sequence shown here is derived from an EMBL/GenBank/DDBJ whole genome shotgun (WGS) entry which is preliminary data.</text>
</comment>
<gene>
    <name evidence="4" type="ORF">J7T54_000228</name>
</gene>
<evidence type="ECO:0000259" key="3">
    <source>
        <dbReference type="Pfam" id="PF01370"/>
    </source>
</evidence>
<dbReference type="PANTHER" id="PTHR43103">
    <property type="entry name" value="NUCLEOSIDE-DIPHOSPHATE-SUGAR EPIMERASE"/>
    <property type="match status" value="1"/>
</dbReference>
<dbReference type="InterPro" id="IPR001509">
    <property type="entry name" value="Epimerase_deHydtase"/>
</dbReference>
<dbReference type="Gene3D" id="3.90.25.10">
    <property type="entry name" value="UDP-galactose 4-epimerase, domain 1"/>
    <property type="match status" value="1"/>
</dbReference>
<dbReference type="Proteomes" id="UP001055219">
    <property type="component" value="Unassembled WGS sequence"/>
</dbReference>
<name>A0A9P9XYN5_9HYPO</name>
<proteinExistence type="predicted"/>